<keyword evidence="1" id="KW-0472">Membrane</keyword>
<dbReference type="GO" id="GO:0005886">
    <property type="term" value="C:plasma membrane"/>
    <property type="evidence" value="ECO:0007669"/>
    <property type="project" value="TreeGrafter"/>
</dbReference>
<dbReference type="GO" id="GO:0052621">
    <property type="term" value="F:diguanylate cyclase activity"/>
    <property type="evidence" value="ECO:0007669"/>
    <property type="project" value="TreeGrafter"/>
</dbReference>
<sequence>MKHSELKQQLYFIVLQAIIAISALSILGNFIIALPLNINLKWVFLFFAALINLLLEKQKGSSVLLRFLLCFFVISIFIPLGFIDSGGNRSESTAYIFFALIVVTYLFDRYYRYILIGTIITVFIGIRTYGHFYPEKIPVYDVNSSLIDCLIQVPTILILCFLVIKRFVDAYDLVNQKLYRYAHYDELTGLLNRRNFNDILQKKFDSGHDNGYLIMMDIDNFKIINDKKGHIVGDDVLKYLSDLLNKHFFNGKNMISRWGGDEFVIIYFGHMEELERILEEVKRMFKSYVDQIEPLSIVDISVGVAALEGCKTSADIFAKSDQIMYEQKTAKKKAHSNAFIKVPEKEEGFQFQEI</sequence>
<proteinExistence type="predicted"/>
<dbReference type="InterPro" id="IPR000160">
    <property type="entry name" value="GGDEF_dom"/>
</dbReference>
<organism evidence="3 4">
    <name type="scientific">Syntrophobotulus glycolicus (strain DSM 8271 / FlGlyR)</name>
    <dbReference type="NCBI Taxonomy" id="645991"/>
    <lineage>
        <taxon>Bacteria</taxon>
        <taxon>Bacillati</taxon>
        <taxon>Bacillota</taxon>
        <taxon>Clostridia</taxon>
        <taxon>Eubacteriales</taxon>
        <taxon>Desulfitobacteriaceae</taxon>
        <taxon>Syntrophobotulus</taxon>
    </lineage>
</organism>
<accession>F0SXP9</accession>
<evidence type="ECO:0000313" key="4">
    <source>
        <dbReference type="Proteomes" id="UP000007488"/>
    </source>
</evidence>
<feature type="transmembrane region" description="Helical" evidence="1">
    <location>
        <begin position="38"/>
        <end position="56"/>
    </location>
</feature>
<dbReference type="InterPro" id="IPR029787">
    <property type="entry name" value="Nucleotide_cyclase"/>
</dbReference>
<dbReference type="HOGENOM" id="CLU_065976_0_0_9"/>
<reference evidence="4" key="2">
    <citation type="submission" date="2011-02" db="EMBL/GenBank/DDBJ databases">
        <title>The complete genome of Syntrophobotulus glycolicus DSM 8271.</title>
        <authorList>
            <person name="Lucas S."/>
            <person name="Copeland A."/>
            <person name="Lapidus A."/>
            <person name="Bruce D."/>
            <person name="Goodwin L."/>
            <person name="Pitluck S."/>
            <person name="Kyrpides N."/>
            <person name="Mavromatis K."/>
            <person name="Pagani I."/>
            <person name="Ivanova N."/>
            <person name="Mikhailova N."/>
            <person name="Chertkov O."/>
            <person name="Held B."/>
            <person name="Detter J.C."/>
            <person name="Tapia R."/>
            <person name="Han C."/>
            <person name="Land M."/>
            <person name="Hauser L."/>
            <person name="Markowitz V."/>
            <person name="Cheng J.-F."/>
            <person name="Hugenholtz P."/>
            <person name="Woyke T."/>
            <person name="Wu D."/>
            <person name="Spring S."/>
            <person name="Schroeder M."/>
            <person name="Brambilla E."/>
            <person name="Klenk H.-P."/>
            <person name="Eisen J.A."/>
        </authorList>
    </citation>
    <scope>NUCLEOTIDE SEQUENCE [LARGE SCALE GENOMIC DNA]</scope>
    <source>
        <strain evidence="4">DSM 8271 / FlGlyR</strain>
    </source>
</reference>
<dbReference type="NCBIfam" id="TIGR00254">
    <property type="entry name" value="GGDEF"/>
    <property type="match status" value="1"/>
</dbReference>
<dbReference type="CDD" id="cd01949">
    <property type="entry name" value="GGDEF"/>
    <property type="match status" value="1"/>
</dbReference>
<dbReference type="SMART" id="SM00267">
    <property type="entry name" value="GGDEF"/>
    <property type="match status" value="1"/>
</dbReference>
<dbReference type="InterPro" id="IPR043128">
    <property type="entry name" value="Rev_trsase/Diguanyl_cyclase"/>
</dbReference>
<dbReference type="eggNOG" id="COG2199">
    <property type="taxonomic scope" value="Bacteria"/>
</dbReference>
<dbReference type="GO" id="GO:0043709">
    <property type="term" value="P:cell adhesion involved in single-species biofilm formation"/>
    <property type="evidence" value="ECO:0007669"/>
    <property type="project" value="TreeGrafter"/>
</dbReference>
<feature type="transmembrane region" description="Helical" evidence="1">
    <location>
        <begin position="89"/>
        <end position="107"/>
    </location>
</feature>
<dbReference type="RefSeq" id="WP_013624752.1">
    <property type="nucleotide sequence ID" value="NC_015172.1"/>
</dbReference>
<dbReference type="SUPFAM" id="SSF55073">
    <property type="entry name" value="Nucleotide cyclase"/>
    <property type="match status" value="1"/>
</dbReference>
<feature type="domain" description="GGDEF" evidence="2">
    <location>
        <begin position="209"/>
        <end position="341"/>
    </location>
</feature>
<dbReference type="KEGG" id="sgy:Sgly_1584"/>
<dbReference type="Gene3D" id="3.30.70.270">
    <property type="match status" value="1"/>
</dbReference>
<gene>
    <name evidence="3" type="ordered locus">Sgly_1584</name>
</gene>
<dbReference type="InterPro" id="IPR050469">
    <property type="entry name" value="Diguanylate_Cyclase"/>
</dbReference>
<feature type="transmembrane region" description="Helical" evidence="1">
    <location>
        <begin position="114"/>
        <end position="133"/>
    </location>
</feature>
<dbReference type="PROSITE" id="PS50887">
    <property type="entry name" value="GGDEF"/>
    <property type="match status" value="1"/>
</dbReference>
<dbReference type="EMBL" id="CP002547">
    <property type="protein sequence ID" value="ADY55882.1"/>
    <property type="molecule type" value="Genomic_DNA"/>
</dbReference>
<dbReference type="OrthoDB" id="9804955at2"/>
<evidence type="ECO:0000313" key="3">
    <source>
        <dbReference type="EMBL" id="ADY55882.1"/>
    </source>
</evidence>
<reference evidence="3 4" key="1">
    <citation type="journal article" date="2011" name="Stand. Genomic Sci.">
        <title>Complete genome sequence of Syntrophobotulus glycolicus type strain (FlGlyR).</title>
        <authorList>
            <person name="Han C."/>
            <person name="Mwirichia R."/>
            <person name="Chertkov O."/>
            <person name="Held B."/>
            <person name="Lapidus A."/>
            <person name="Nolan M."/>
            <person name="Lucas S."/>
            <person name="Hammon N."/>
            <person name="Deshpande S."/>
            <person name="Cheng J.F."/>
            <person name="Tapia R."/>
            <person name="Goodwin L."/>
            <person name="Pitluck S."/>
            <person name="Huntemann M."/>
            <person name="Liolios K."/>
            <person name="Ivanova N."/>
            <person name="Pagani I."/>
            <person name="Mavromatis K."/>
            <person name="Ovchinikova G."/>
            <person name="Pati A."/>
            <person name="Chen A."/>
            <person name="Palaniappan K."/>
            <person name="Land M."/>
            <person name="Hauser L."/>
            <person name="Brambilla E.M."/>
            <person name="Rohde M."/>
            <person name="Spring S."/>
            <person name="Sikorski J."/>
            <person name="Goker M."/>
            <person name="Woyke T."/>
            <person name="Bristow J."/>
            <person name="Eisen J.A."/>
            <person name="Markowitz V."/>
            <person name="Hugenholtz P."/>
            <person name="Kyrpides N.C."/>
            <person name="Klenk H.P."/>
            <person name="Detter J.C."/>
        </authorList>
    </citation>
    <scope>NUCLEOTIDE SEQUENCE [LARGE SCALE GENOMIC DNA]</scope>
    <source>
        <strain evidence="4">DSM 8271 / FlGlyR</strain>
    </source>
</reference>
<dbReference type="AlphaFoldDB" id="F0SXP9"/>
<dbReference type="STRING" id="645991.Sgly_1584"/>
<keyword evidence="1" id="KW-0812">Transmembrane</keyword>
<keyword evidence="4" id="KW-1185">Reference proteome</keyword>
<feature type="transmembrane region" description="Helical" evidence="1">
    <location>
        <begin position="63"/>
        <end position="83"/>
    </location>
</feature>
<protein>
    <submittedName>
        <fullName evidence="3">Diguanylate cyclase</fullName>
    </submittedName>
</protein>
<feature type="transmembrane region" description="Helical" evidence="1">
    <location>
        <begin position="145"/>
        <end position="164"/>
    </location>
</feature>
<dbReference type="PANTHER" id="PTHR45138:SF23">
    <property type="entry name" value="SIGNALING PROTEIN"/>
    <property type="match status" value="1"/>
</dbReference>
<evidence type="ECO:0000259" key="2">
    <source>
        <dbReference type="PROSITE" id="PS50887"/>
    </source>
</evidence>
<dbReference type="PANTHER" id="PTHR45138">
    <property type="entry name" value="REGULATORY COMPONENTS OF SENSORY TRANSDUCTION SYSTEM"/>
    <property type="match status" value="1"/>
</dbReference>
<dbReference type="Proteomes" id="UP000007488">
    <property type="component" value="Chromosome"/>
</dbReference>
<name>F0SXP9_SYNGF</name>
<dbReference type="Pfam" id="PF00990">
    <property type="entry name" value="GGDEF"/>
    <property type="match status" value="1"/>
</dbReference>
<feature type="transmembrane region" description="Helical" evidence="1">
    <location>
        <begin position="12"/>
        <end position="32"/>
    </location>
</feature>
<evidence type="ECO:0000256" key="1">
    <source>
        <dbReference type="SAM" id="Phobius"/>
    </source>
</evidence>
<dbReference type="GO" id="GO:1902201">
    <property type="term" value="P:negative regulation of bacterial-type flagellum-dependent cell motility"/>
    <property type="evidence" value="ECO:0007669"/>
    <property type="project" value="TreeGrafter"/>
</dbReference>
<keyword evidence="1" id="KW-1133">Transmembrane helix</keyword>